<protein>
    <recommendedName>
        <fullName evidence="3">FecR protein domain-containing protein</fullName>
    </recommendedName>
</protein>
<evidence type="ECO:0000313" key="1">
    <source>
        <dbReference type="EMBL" id="MCX8534366.1"/>
    </source>
</evidence>
<accession>A0ABT3Y8R2</accession>
<dbReference type="EMBL" id="JAOVZV010000022">
    <property type="protein sequence ID" value="MCX8534366.1"/>
    <property type="molecule type" value="Genomic_DNA"/>
</dbReference>
<organism evidence="1 2">
    <name type="scientific">Chryseobacterium luquanense</name>
    <dbReference type="NCBI Taxonomy" id="2983766"/>
    <lineage>
        <taxon>Bacteria</taxon>
        <taxon>Pseudomonadati</taxon>
        <taxon>Bacteroidota</taxon>
        <taxon>Flavobacteriia</taxon>
        <taxon>Flavobacteriales</taxon>
        <taxon>Weeksellaceae</taxon>
        <taxon>Chryseobacterium group</taxon>
        <taxon>Chryseobacterium</taxon>
    </lineage>
</organism>
<keyword evidence="2" id="KW-1185">Reference proteome</keyword>
<name>A0ABT3Y8R2_9FLAO</name>
<dbReference type="Proteomes" id="UP001070176">
    <property type="component" value="Unassembled WGS sequence"/>
</dbReference>
<proteinExistence type="predicted"/>
<dbReference type="RefSeq" id="WP_267282812.1">
    <property type="nucleotide sequence ID" value="NZ_JAOVZV010000022.1"/>
</dbReference>
<gene>
    <name evidence="1" type="ORF">OEA66_18630</name>
</gene>
<sequence length="168" mass="19532">MKKIIFILLCFSQTVFAQHKKKNVEKIPLKQQIEVYKIPDDQLLNGILKGSRWYFDMKNYKEGKLYLDKDNIKPDVLYFVDERRFQININQKNCKSLIKGNYEIMKMNDGSTTVQMGHRPFKITSPDQKCVTDLFSFLSGAVDVSFDENAQVIEMNEGENFPPTVPGH</sequence>
<evidence type="ECO:0000313" key="2">
    <source>
        <dbReference type="Proteomes" id="UP001070176"/>
    </source>
</evidence>
<reference evidence="1" key="1">
    <citation type="submission" date="2022-10" db="EMBL/GenBank/DDBJ databases">
        <title>Chryseobacterium sp. nov., a novel bacterial species.</title>
        <authorList>
            <person name="Cao Y."/>
        </authorList>
    </citation>
    <scope>NUCLEOTIDE SEQUENCE</scope>
    <source>
        <strain evidence="1">KC 927</strain>
    </source>
</reference>
<comment type="caution">
    <text evidence="1">The sequence shown here is derived from an EMBL/GenBank/DDBJ whole genome shotgun (WGS) entry which is preliminary data.</text>
</comment>
<evidence type="ECO:0008006" key="3">
    <source>
        <dbReference type="Google" id="ProtNLM"/>
    </source>
</evidence>